<keyword evidence="2" id="KW-1185">Reference proteome</keyword>
<reference evidence="1 2" key="1">
    <citation type="submission" date="2024-10" db="EMBL/GenBank/DDBJ databases">
        <title>Updated reference genomes for cyclostephanoid diatoms.</title>
        <authorList>
            <person name="Roberts W.R."/>
            <person name="Alverson A.J."/>
        </authorList>
    </citation>
    <scope>NUCLEOTIDE SEQUENCE [LARGE SCALE GENOMIC DNA]</scope>
    <source>
        <strain evidence="1 2">AJA276-08</strain>
    </source>
</reference>
<organism evidence="1 2">
    <name type="scientific">Stephanodiscus triporus</name>
    <dbReference type="NCBI Taxonomy" id="2934178"/>
    <lineage>
        <taxon>Eukaryota</taxon>
        <taxon>Sar</taxon>
        <taxon>Stramenopiles</taxon>
        <taxon>Ochrophyta</taxon>
        <taxon>Bacillariophyta</taxon>
        <taxon>Coscinodiscophyceae</taxon>
        <taxon>Thalassiosirophycidae</taxon>
        <taxon>Stephanodiscales</taxon>
        <taxon>Stephanodiscaceae</taxon>
        <taxon>Stephanodiscus</taxon>
    </lineage>
</organism>
<evidence type="ECO:0000313" key="1">
    <source>
        <dbReference type="EMBL" id="KAL3778501.1"/>
    </source>
</evidence>
<accession>A0ABD3NSL7</accession>
<protein>
    <recommendedName>
        <fullName evidence="3">4Fe-4S ferredoxin-type domain-containing protein</fullName>
    </recommendedName>
</protein>
<sequence>MRARSCVPMLSNPIDREEDCNHCGGCEGLSPLVSSLRPSLLIGYPRTELVDAAVEAPLPQSSGHVVRVGDDRID</sequence>
<evidence type="ECO:0000313" key="2">
    <source>
        <dbReference type="Proteomes" id="UP001530315"/>
    </source>
</evidence>
<name>A0ABD3NSL7_9STRA</name>
<comment type="caution">
    <text evidence="1">The sequence shown here is derived from an EMBL/GenBank/DDBJ whole genome shotgun (WGS) entry which is preliminary data.</text>
</comment>
<proteinExistence type="predicted"/>
<gene>
    <name evidence="1" type="ORF">ACHAW5_008807</name>
</gene>
<dbReference type="Proteomes" id="UP001530315">
    <property type="component" value="Unassembled WGS sequence"/>
</dbReference>
<dbReference type="AlphaFoldDB" id="A0ABD3NSL7"/>
<dbReference type="EMBL" id="JALLAZ020001213">
    <property type="protein sequence ID" value="KAL3778501.1"/>
    <property type="molecule type" value="Genomic_DNA"/>
</dbReference>
<evidence type="ECO:0008006" key="3">
    <source>
        <dbReference type="Google" id="ProtNLM"/>
    </source>
</evidence>